<dbReference type="InterPro" id="IPR051480">
    <property type="entry name" value="Endocytic_GEF_Adapter"/>
</dbReference>
<feature type="region of interest" description="Disordered" evidence="10">
    <location>
        <begin position="330"/>
        <end position="350"/>
    </location>
</feature>
<evidence type="ECO:0000259" key="12">
    <source>
        <dbReference type="PROSITE" id="PS50003"/>
    </source>
</evidence>
<dbReference type="GO" id="GO:0042995">
    <property type="term" value="C:cell projection"/>
    <property type="evidence" value="ECO:0007669"/>
    <property type="project" value="UniProtKB-SubCell"/>
</dbReference>
<dbReference type="SUPFAM" id="SSF48065">
    <property type="entry name" value="DBL homology domain (DH-domain)"/>
    <property type="match status" value="1"/>
</dbReference>
<feature type="compositionally biased region" description="Basic and acidic residues" evidence="10">
    <location>
        <begin position="1"/>
        <end position="10"/>
    </location>
</feature>
<keyword evidence="3 8" id="KW-0728">SH3 domain</keyword>
<sequence>LCKPEDEASVPKRGLSVPSGVGLPSPALTSAPDPGPTPGSAPTEQGLKVGNLVAQALCSWEAQTDSHLSFSKDAMITVLEQQEEWWLGELNGMQGWFPASFVTLTTGDGAHADQLCPSVDGYDMSDGAQPEEYVALYTYESPDLGDLTFNEGDTILVMERGGDWWKGSIGNRTGVFPSNYVKPMETDTSSRAGRPGASSKKPEVAQVMTAYTATGEEQLTLAHGQLILLLTKTPTGWWLGELQARGKKRQKGWFPASHVKLLGSSSMLAPVPICQVMALYDYQAVNKDEISFSGGKLINVLDKSDPDWWKGEIDGVTGLFPTNYVKMTTDSDPSQQGLADADAVNPQEKKRQDCIQELIESEERHMDDLQMAMEVFHKLMSESGRLTEDEMHMIFLNWNELIVSSNKLLKALQERRKQSGEKMPVPMIGDVLASELSDMHAYVRFCSSQLKGAALLQRKTDQEVEFKDFLKKIATDYRCKGMPLSSFLLKPMQRITRYPLIIKNIMESTPETHVDRVQLQGALERAEELCLQVNEEVREKENEDRLEWLQSHVQCDGATENLVFNSLTNCLGPRRFLHGGKVHNKSKGNKELYAFLFNDFLLLTYAAKQFSSSGCDKLFSPKCNMQFKIYKMPVFLNEVLVKLPSDPSSEEPVFHLSHINRVYTLKTESINERTAWVQKIKAASGEFMDMDVKKREKTYQGWSADGGGIGRLLVTILEAIELKPCKPNGKGNPYCKVTMEEQCYSSRTLNDTLNPKWNFNCQFFIKDLYQDVLCITVLERDLFAPDGFLGRTEVPLATIKKELENKGPANRRLLLQDVPTGELWVQLDLQVFDHKSTT</sequence>
<dbReference type="InterPro" id="IPR036028">
    <property type="entry name" value="SH3-like_dom_sf"/>
</dbReference>
<feature type="coiled-coil region" evidence="9">
    <location>
        <begin position="516"/>
        <end position="543"/>
    </location>
</feature>
<evidence type="ECO:0008006" key="17">
    <source>
        <dbReference type="Google" id="ProtNLM"/>
    </source>
</evidence>
<dbReference type="SMART" id="SM00239">
    <property type="entry name" value="C2"/>
    <property type="match status" value="1"/>
</dbReference>
<keyword evidence="16" id="KW-1185">Reference proteome</keyword>
<evidence type="ECO:0000256" key="6">
    <source>
        <dbReference type="ARBA" id="ARBA00023273"/>
    </source>
</evidence>
<keyword evidence="5" id="KW-0770">Synapse</keyword>
<evidence type="ECO:0000256" key="2">
    <source>
        <dbReference type="ARBA" id="ARBA00004496"/>
    </source>
</evidence>
<feature type="domain" description="SH3" evidence="11">
    <location>
        <begin position="128"/>
        <end position="186"/>
    </location>
</feature>
<dbReference type="GO" id="GO:0005085">
    <property type="term" value="F:guanyl-nucleotide exchange factor activity"/>
    <property type="evidence" value="ECO:0007669"/>
    <property type="project" value="InterPro"/>
</dbReference>
<dbReference type="FunFam" id="2.60.40.150:FF:000029">
    <property type="entry name" value="Intersectin 1"/>
    <property type="match status" value="1"/>
</dbReference>
<feature type="domain" description="PH" evidence="12">
    <location>
        <begin position="575"/>
        <end position="685"/>
    </location>
</feature>
<dbReference type="InterPro" id="IPR001331">
    <property type="entry name" value="GDS_CDC24_CS"/>
</dbReference>
<dbReference type="CDD" id="cd00160">
    <property type="entry name" value="RhoGEF"/>
    <property type="match status" value="1"/>
</dbReference>
<comment type="caution">
    <text evidence="15">The sequence shown here is derived from an EMBL/GenBank/DDBJ whole genome shotgun (WGS) entry which is preliminary data.</text>
</comment>
<evidence type="ECO:0000256" key="10">
    <source>
        <dbReference type="SAM" id="MobiDB-lite"/>
    </source>
</evidence>
<proteinExistence type="predicted"/>
<dbReference type="PRINTS" id="PR00452">
    <property type="entry name" value="SH3DOMAIN"/>
</dbReference>
<dbReference type="FunFam" id="2.30.29.30:FF:000069">
    <property type="entry name" value="Intersectin 1"/>
    <property type="match status" value="1"/>
</dbReference>
<dbReference type="Gene3D" id="2.60.40.150">
    <property type="entry name" value="C2 domain"/>
    <property type="match status" value="1"/>
</dbReference>
<evidence type="ECO:0000256" key="1">
    <source>
        <dbReference type="ARBA" id="ARBA00004316"/>
    </source>
</evidence>
<dbReference type="PROSITE" id="PS50002">
    <property type="entry name" value="SH3"/>
    <property type="match status" value="4"/>
</dbReference>
<evidence type="ECO:0000256" key="8">
    <source>
        <dbReference type="PROSITE-ProRule" id="PRU00192"/>
    </source>
</evidence>
<feature type="domain" description="SH3" evidence="11">
    <location>
        <begin position="200"/>
        <end position="264"/>
    </location>
</feature>
<dbReference type="Pfam" id="PF00621">
    <property type="entry name" value="RhoGEF"/>
    <property type="match status" value="1"/>
</dbReference>
<dbReference type="FunFam" id="1.20.900.10:FF:000011">
    <property type="entry name" value="Intersectin 1"/>
    <property type="match status" value="1"/>
</dbReference>
<dbReference type="CDD" id="cd11994">
    <property type="entry name" value="SH3_Intersectin2_4"/>
    <property type="match status" value="1"/>
</dbReference>
<comment type="subcellular location">
    <subcellularLocation>
        <location evidence="1">Cell projection</location>
    </subcellularLocation>
    <subcellularLocation>
        <location evidence="2">Cytoplasm</location>
    </subcellularLocation>
    <subcellularLocation>
        <location evidence="7">Synapse</location>
    </subcellularLocation>
</comment>
<dbReference type="PROSITE" id="PS50004">
    <property type="entry name" value="C2"/>
    <property type="match status" value="1"/>
</dbReference>
<dbReference type="PROSITE" id="PS50010">
    <property type="entry name" value="DH_2"/>
    <property type="match status" value="1"/>
</dbReference>
<dbReference type="Gene3D" id="1.20.900.10">
    <property type="entry name" value="Dbl homology (DH) domain"/>
    <property type="match status" value="1"/>
</dbReference>
<dbReference type="Gene3D" id="2.30.30.40">
    <property type="entry name" value="SH3 Domains"/>
    <property type="match status" value="4"/>
</dbReference>
<evidence type="ECO:0000313" key="16">
    <source>
        <dbReference type="Proteomes" id="UP001221898"/>
    </source>
</evidence>
<dbReference type="SUPFAM" id="SSF50044">
    <property type="entry name" value="SH3-domain"/>
    <property type="match status" value="4"/>
</dbReference>
<dbReference type="InterPro" id="IPR001849">
    <property type="entry name" value="PH_domain"/>
</dbReference>
<dbReference type="FunFam" id="2.30.30.40:FF:000041">
    <property type="entry name" value="Intersectin 1"/>
    <property type="match status" value="1"/>
</dbReference>
<dbReference type="PROSITE" id="PS50003">
    <property type="entry name" value="PH_DOMAIN"/>
    <property type="match status" value="1"/>
</dbReference>
<evidence type="ECO:0000256" key="9">
    <source>
        <dbReference type="SAM" id="Coils"/>
    </source>
</evidence>
<evidence type="ECO:0000256" key="4">
    <source>
        <dbReference type="ARBA" id="ARBA00022490"/>
    </source>
</evidence>
<reference evidence="15" key="1">
    <citation type="journal article" date="2023" name="Science">
        <title>Genome structures resolve the early diversification of teleost fishes.</title>
        <authorList>
            <person name="Parey E."/>
            <person name="Louis A."/>
            <person name="Montfort J."/>
            <person name="Bouchez O."/>
            <person name="Roques C."/>
            <person name="Iampietro C."/>
            <person name="Lluch J."/>
            <person name="Castinel A."/>
            <person name="Donnadieu C."/>
            <person name="Desvignes T."/>
            <person name="Floi Bucao C."/>
            <person name="Jouanno E."/>
            <person name="Wen M."/>
            <person name="Mejri S."/>
            <person name="Dirks R."/>
            <person name="Jansen H."/>
            <person name="Henkel C."/>
            <person name="Chen W.J."/>
            <person name="Zahm M."/>
            <person name="Cabau C."/>
            <person name="Klopp C."/>
            <person name="Thompson A.W."/>
            <person name="Robinson-Rechavi M."/>
            <person name="Braasch I."/>
            <person name="Lecointre G."/>
            <person name="Bobe J."/>
            <person name="Postlethwait J.H."/>
            <person name="Berthelot C."/>
            <person name="Roest Crollius H."/>
            <person name="Guiguen Y."/>
        </authorList>
    </citation>
    <scope>NUCLEOTIDE SEQUENCE</scope>
    <source>
        <strain evidence="15">NC1722</strain>
    </source>
</reference>
<dbReference type="GO" id="GO:0005737">
    <property type="term" value="C:cytoplasm"/>
    <property type="evidence" value="ECO:0007669"/>
    <property type="project" value="UniProtKB-SubCell"/>
</dbReference>
<evidence type="ECO:0000259" key="13">
    <source>
        <dbReference type="PROSITE" id="PS50004"/>
    </source>
</evidence>
<accession>A0AAD7SCX4</accession>
<dbReference type="PRINTS" id="PR00499">
    <property type="entry name" value="P67PHOX"/>
</dbReference>
<dbReference type="SMART" id="SM00326">
    <property type="entry name" value="SH3"/>
    <property type="match status" value="4"/>
</dbReference>
<feature type="non-terminal residue" evidence="15">
    <location>
        <position position="1"/>
    </location>
</feature>
<dbReference type="InterPro" id="IPR035740">
    <property type="entry name" value="Intersectin-2_SH3_4"/>
</dbReference>
<evidence type="ECO:0000313" key="15">
    <source>
        <dbReference type="EMBL" id="KAJ8400295.1"/>
    </source>
</evidence>
<dbReference type="Pfam" id="PF00168">
    <property type="entry name" value="C2"/>
    <property type="match status" value="1"/>
</dbReference>
<dbReference type="Pfam" id="PF16652">
    <property type="entry name" value="PH_13"/>
    <property type="match status" value="1"/>
</dbReference>
<keyword evidence="4" id="KW-0963">Cytoplasm</keyword>
<dbReference type="GO" id="GO:0035556">
    <property type="term" value="P:intracellular signal transduction"/>
    <property type="evidence" value="ECO:0007669"/>
    <property type="project" value="InterPro"/>
</dbReference>
<evidence type="ECO:0000256" key="7">
    <source>
        <dbReference type="ARBA" id="ARBA00034103"/>
    </source>
</evidence>
<protein>
    <recommendedName>
        <fullName evidence="17">Intersectin 2</fullName>
    </recommendedName>
</protein>
<feature type="domain" description="SH3" evidence="11">
    <location>
        <begin position="49"/>
        <end position="107"/>
    </location>
</feature>
<dbReference type="Pfam" id="PF14604">
    <property type="entry name" value="SH3_9"/>
    <property type="match status" value="1"/>
</dbReference>
<feature type="domain" description="SH3" evidence="11">
    <location>
        <begin position="271"/>
        <end position="330"/>
    </location>
</feature>
<dbReference type="AlphaFoldDB" id="A0AAD7SCX4"/>
<dbReference type="EMBL" id="JAINUG010000077">
    <property type="protein sequence ID" value="KAJ8400295.1"/>
    <property type="molecule type" value="Genomic_DNA"/>
</dbReference>
<evidence type="ECO:0000259" key="11">
    <source>
        <dbReference type="PROSITE" id="PS50002"/>
    </source>
</evidence>
<dbReference type="PANTHER" id="PTHR46006">
    <property type="entry name" value="RHO GUANINE NUCLEOTIDE EXCHANGE FACTOR AT 64C, ISOFORM A"/>
    <property type="match status" value="1"/>
</dbReference>
<dbReference type="Proteomes" id="UP001221898">
    <property type="component" value="Unassembled WGS sequence"/>
</dbReference>
<dbReference type="InterPro" id="IPR035899">
    <property type="entry name" value="DBL_dom_sf"/>
</dbReference>
<feature type="region of interest" description="Disordered" evidence="10">
    <location>
        <begin position="180"/>
        <end position="201"/>
    </location>
</feature>
<dbReference type="GO" id="GO:0035025">
    <property type="term" value="P:positive regulation of Rho protein signal transduction"/>
    <property type="evidence" value="ECO:0007669"/>
    <property type="project" value="TreeGrafter"/>
</dbReference>
<dbReference type="InterPro" id="IPR011993">
    <property type="entry name" value="PH-like_dom_sf"/>
</dbReference>
<feature type="domain" description="C2" evidence="13">
    <location>
        <begin position="693"/>
        <end position="809"/>
    </location>
</feature>
<evidence type="ECO:0000256" key="5">
    <source>
        <dbReference type="ARBA" id="ARBA00023018"/>
    </source>
</evidence>
<evidence type="ECO:0000259" key="14">
    <source>
        <dbReference type="PROSITE" id="PS50010"/>
    </source>
</evidence>
<dbReference type="SMART" id="SM00233">
    <property type="entry name" value="PH"/>
    <property type="match status" value="1"/>
</dbReference>
<dbReference type="Pfam" id="PF07653">
    <property type="entry name" value="SH3_2"/>
    <property type="match status" value="3"/>
</dbReference>
<dbReference type="Gene3D" id="2.30.29.30">
    <property type="entry name" value="Pleckstrin-homology domain (PH domain)/Phosphotyrosine-binding domain (PTB)"/>
    <property type="match status" value="1"/>
</dbReference>
<dbReference type="GO" id="GO:0045202">
    <property type="term" value="C:synapse"/>
    <property type="evidence" value="ECO:0007669"/>
    <property type="project" value="UniProtKB-SubCell"/>
</dbReference>
<dbReference type="InterPro" id="IPR001452">
    <property type="entry name" value="SH3_domain"/>
</dbReference>
<evidence type="ECO:0000256" key="3">
    <source>
        <dbReference type="ARBA" id="ARBA00022443"/>
    </source>
</evidence>
<dbReference type="SUPFAM" id="SSF50729">
    <property type="entry name" value="PH domain-like"/>
    <property type="match status" value="1"/>
</dbReference>
<dbReference type="PANTHER" id="PTHR46006:SF6">
    <property type="entry name" value="INTERSECTIN-2 ISOFORM X1"/>
    <property type="match status" value="1"/>
</dbReference>
<dbReference type="InterPro" id="IPR000008">
    <property type="entry name" value="C2_dom"/>
</dbReference>
<keyword evidence="9" id="KW-0175">Coiled coil</keyword>
<organism evidence="15 16">
    <name type="scientific">Aldrovandia affinis</name>
    <dbReference type="NCBI Taxonomy" id="143900"/>
    <lineage>
        <taxon>Eukaryota</taxon>
        <taxon>Metazoa</taxon>
        <taxon>Chordata</taxon>
        <taxon>Craniata</taxon>
        <taxon>Vertebrata</taxon>
        <taxon>Euteleostomi</taxon>
        <taxon>Actinopterygii</taxon>
        <taxon>Neopterygii</taxon>
        <taxon>Teleostei</taxon>
        <taxon>Notacanthiformes</taxon>
        <taxon>Halosauridae</taxon>
        <taxon>Aldrovandia</taxon>
    </lineage>
</organism>
<name>A0AAD7SCX4_9TELE</name>
<feature type="region of interest" description="Disordered" evidence="10">
    <location>
        <begin position="1"/>
        <end position="45"/>
    </location>
</feature>
<dbReference type="PROSITE" id="PS00741">
    <property type="entry name" value="DH_1"/>
    <property type="match status" value="1"/>
</dbReference>
<dbReference type="SUPFAM" id="SSF49562">
    <property type="entry name" value="C2 domain (Calcium/lipid-binding domain, CaLB)"/>
    <property type="match status" value="1"/>
</dbReference>
<gene>
    <name evidence="15" type="ORF">AAFF_G00396780</name>
</gene>
<dbReference type="InterPro" id="IPR035892">
    <property type="entry name" value="C2_domain_sf"/>
</dbReference>
<feature type="domain" description="DH" evidence="14">
    <location>
        <begin position="350"/>
        <end position="536"/>
    </location>
</feature>
<dbReference type="SMART" id="SM00325">
    <property type="entry name" value="RhoGEF"/>
    <property type="match status" value="1"/>
</dbReference>
<dbReference type="InterPro" id="IPR000219">
    <property type="entry name" value="DH_dom"/>
</dbReference>
<keyword evidence="6" id="KW-0966">Cell projection</keyword>